<dbReference type="InterPro" id="IPR000195">
    <property type="entry name" value="Rab-GAP-TBC_dom"/>
</dbReference>
<evidence type="ECO:0000313" key="4">
    <source>
        <dbReference type="EMBL" id="KAG5932175.1"/>
    </source>
</evidence>
<keyword evidence="1" id="KW-0343">GTPase activation</keyword>
<feature type="compositionally biased region" description="Low complexity" evidence="2">
    <location>
        <begin position="391"/>
        <end position="406"/>
    </location>
</feature>
<evidence type="ECO:0000256" key="1">
    <source>
        <dbReference type="ARBA" id="ARBA00022468"/>
    </source>
</evidence>
<dbReference type="InterPro" id="IPR035969">
    <property type="entry name" value="Rab-GAP_TBC_sf"/>
</dbReference>
<dbReference type="PANTHER" id="PTHR22957">
    <property type="entry name" value="TBC1 DOMAIN FAMILY MEMBER GTPASE-ACTIVATING PROTEIN"/>
    <property type="match status" value="1"/>
</dbReference>
<dbReference type="OrthoDB" id="27140at2759"/>
<evidence type="ECO:0000259" key="3">
    <source>
        <dbReference type="PROSITE" id="PS50086"/>
    </source>
</evidence>
<dbReference type="PROSITE" id="PS50086">
    <property type="entry name" value="TBC_RABGAP"/>
    <property type="match status" value="1"/>
</dbReference>
<feature type="compositionally biased region" description="Basic residues" evidence="2">
    <location>
        <begin position="718"/>
        <end position="727"/>
    </location>
</feature>
<evidence type="ECO:0000313" key="5">
    <source>
        <dbReference type="Proteomes" id="UP000706124"/>
    </source>
</evidence>
<keyword evidence="5" id="KW-1185">Reference proteome</keyword>
<feature type="compositionally biased region" description="Polar residues" evidence="2">
    <location>
        <begin position="686"/>
        <end position="696"/>
    </location>
</feature>
<dbReference type="GO" id="GO:0005096">
    <property type="term" value="F:GTPase activator activity"/>
    <property type="evidence" value="ECO:0007669"/>
    <property type="project" value="UniProtKB-KW"/>
</dbReference>
<gene>
    <name evidence="4" type="ORF">E4U60_005411</name>
</gene>
<dbReference type="PANTHER" id="PTHR22957:SF337">
    <property type="entry name" value="TBC1 DOMAIN FAMILY MEMBER 5"/>
    <property type="match status" value="1"/>
</dbReference>
<dbReference type="FunFam" id="1.10.472.80:FF:000038">
    <property type="entry name" value="TBC1 domain family member 5"/>
    <property type="match status" value="1"/>
</dbReference>
<feature type="region of interest" description="Disordered" evidence="2">
    <location>
        <begin position="563"/>
        <end position="735"/>
    </location>
</feature>
<dbReference type="AlphaFoldDB" id="A0A9P7SF64"/>
<feature type="compositionally biased region" description="Basic and acidic residues" evidence="2">
    <location>
        <begin position="617"/>
        <end position="628"/>
    </location>
</feature>
<dbReference type="SUPFAM" id="SSF47923">
    <property type="entry name" value="Ypt/Rab-GAP domain of gyp1p"/>
    <property type="match status" value="2"/>
</dbReference>
<dbReference type="Gene3D" id="1.10.472.80">
    <property type="entry name" value="Ypt/Rab-GAP domain of gyp1p, domain 3"/>
    <property type="match status" value="1"/>
</dbReference>
<organism evidence="4 5">
    <name type="scientific">Claviceps pazoutovae</name>
    <dbReference type="NCBI Taxonomy" id="1649127"/>
    <lineage>
        <taxon>Eukaryota</taxon>
        <taxon>Fungi</taxon>
        <taxon>Dikarya</taxon>
        <taxon>Ascomycota</taxon>
        <taxon>Pezizomycotina</taxon>
        <taxon>Sordariomycetes</taxon>
        <taxon>Hypocreomycetidae</taxon>
        <taxon>Hypocreales</taxon>
        <taxon>Clavicipitaceae</taxon>
        <taxon>Claviceps</taxon>
    </lineage>
</organism>
<protein>
    <recommendedName>
        <fullName evidence="3">Rab-GAP TBC domain-containing protein</fullName>
    </recommendedName>
</protein>
<feature type="compositionally biased region" description="Basic and acidic residues" evidence="2">
    <location>
        <begin position="575"/>
        <end position="593"/>
    </location>
</feature>
<dbReference type="SMART" id="SM00164">
    <property type="entry name" value="TBC"/>
    <property type="match status" value="1"/>
</dbReference>
<dbReference type="FunFam" id="1.10.8.270:FF:000031">
    <property type="entry name" value="TBC1 domain family member 5"/>
    <property type="match status" value="1"/>
</dbReference>
<sequence>MRPLEETRSRWQITQKHNTSLDELQSAVQNNGCSSPCLVGCRSVCWKVFLLSTKASQSSWIEAVEGSRRDYQASRDHLLKYIQHPEALNELAIDPLADDPESPWNTLRQDEITRAEIQQDVLRLPDEANYHEQGVQGMILDILFMYCKSNPERGGYRQGMHELLAPIVYTLQVDSIDRDAVDTSSDVDQAMLDVLDSEFIEHDAYTLFSRLMEHAQSFYEVTEGALHPRHATRPTSHREQRSAIVDRSKYIHEVCLRKVDPELAAHLSNVEILPQIFIIRWVRLLFSREFPFDQFLVLWDTIFALDPSLELVDLICVAMLIRIRQQLLEADYSVCLQLLLKYPSPEQPHGPHTFVDDAVYLRDHLDRAGGSSLIMKYTGKMPDYGSEKTFSSSSRNGGRTTRSRLSPPLRLMQQQPTVETFLQGAAKGANRMLEKGEKLGINQAVRDAVDEIRRNVQSFNEVRQAQRSSEEGTEIAERGDGAVKALADMERRNMQLASLLRDTVADLKTVTLSEDADKAKNLELIEVVAAKIQFVQIYLEDSSMNVPAFEAPAARSILKSETEDTAVQPMFPAEEATKAPVDDTENTENKPDEGMTGVEKATILQAPNPDVPALLINDHKSDSNDAEPRNVLPAAPNGTTTRTEDEGAISRQPPELKITEQPTLTQPEPDGPESTSVPKRPAAVPTRSTLAQSSFSWMLEPDESLPSRSTLENGPKSRPTRHTKRSSNHTGRERNAFLFGDVAGEVDGVATLQTEDVFGLEPIPKTKTKTRCESEDAGVALPLVFD</sequence>
<feature type="domain" description="Rab-GAP TBC" evidence="3">
    <location>
        <begin position="36"/>
        <end position="306"/>
    </location>
</feature>
<dbReference type="Pfam" id="PF00566">
    <property type="entry name" value="RabGAP-TBC"/>
    <property type="match status" value="1"/>
</dbReference>
<dbReference type="EMBL" id="SRPO01000477">
    <property type="protein sequence ID" value="KAG5932175.1"/>
    <property type="molecule type" value="Genomic_DNA"/>
</dbReference>
<dbReference type="Proteomes" id="UP000706124">
    <property type="component" value="Unassembled WGS sequence"/>
</dbReference>
<dbReference type="Gene3D" id="1.10.8.270">
    <property type="entry name" value="putative rabgap domain of human tbc1 domain family member 14 like domains"/>
    <property type="match status" value="1"/>
</dbReference>
<comment type="caution">
    <text evidence="4">The sequence shown here is derived from an EMBL/GenBank/DDBJ whole genome shotgun (WGS) entry which is preliminary data.</text>
</comment>
<name>A0A9P7SF64_9HYPO</name>
<feature type="region of interest" description="Disordered" evidence="2">
    <location>
        <begin position="385"/>
        <end position="408"/>
    </location>
</feature>
<accession>A0A9P7SF64</accession>
<proteinExistence type="predicted"/>
<reference evidence="4 5" key="1">
    <citation type="journal article" date="2020" name="bioRxiv">
        <title>Whole genome comparisons of ergot fungi reveals the divergence and evolution of species within the genus Claviceps are the result of varying mechanisms driving genome evolution and host range expansion.</title>
        <authorList>
            <person name="Wyka S.A."/>
            <person name="Mondo S.J."/>
            <person name="Liu M."/>
            <person name="Dettman J."/>
            <person name="Nalam V."/>
            <person name="Broders K.D."/>
        </authorList>
    </citation>
    <scope>NUCLEOTIDE SEQUENCE [LARGE SCALE GENOMIC DNA]</scope>
    <source>
        <strain evidence="4 5">CCC 1485</strain>
    </source>
</reference>
<evidence type="ECO:0000256" key="2">
    <source>
        <dbReference type="SAM" id="MobiDB-lite"/>
    </source>
</evidence>